<dbReference type="EMBL" id="BAABKB010000071">
    <property type="protein sequence ID" value="GAA5039538.1"/>
    <property type="molecule type" value="Genomic_DNA"/>
</dbReference>
<sequence>MRHAVLGTGNAGRTIAARLVSLGHEVVVGTRDPQDTLARTEPDRMGNPPFAEWRTAHPQVGLAAFAEAAAFGEAVVNATAGTTSLVALEAAGAENLAGKVLVDISDPIDISQGPVLNPGNTDSLGEQIQRAFPDLKVVKALNTMNCKVMVDPSRVPGPHNVFICGDDADAKKSVTELLHSFGWPQDSVIDLGDIISARYTEMLAPIWLRILQKLGHTDFNFHIQVAGNEA</sequence>
<dbReference type="Proteomes" id="UP001501759">
    <property type="component" value="Unassembled WGS sequence"/>
</dbReference>
<dbReference type="SUPFAM" id="SSF51735">
    <property type="entry name" value="NAD(P)-binding Rossmann-fold domains"/>
    <property type="match status" value="1"/>
</dbReference>
<dbReference type="PANTHER" id="PTHR14239">
    <property type="entry name" value="DUDULIN-RELATED"/>
    <property type="match status" value="1"/>
</dbReference>
<dbReference type="InterPro" id="IPR036291">
    <property type="entry name" value="NAD(P)-bd_dom_sf"/>
</dbReference>
<evidence type="ECO:0000313" key="3">
    <source>
        <dbReference type="EMBL" id="GAA5039538.1"/>
    </source>
</evidence>
<evidence type="ECO:0000259" key="2">
    <source>
        <dbReference type="Pfam" id="PF03807"/>
    </source>
</evidence>
<dbReference type="InterPro" id="IPR051267">
    <property type="entry name" value="STEAP_metalloreductase"/>
</dbReference>
<comment type="caution">
    <text evidence="3">The sequence shown here is derived from an EMBL/GenBank/DDBJ whole genome shotgun (WGS) entry which is preliminary data.</text>
</comment>
<evidence type="ECO:0000313" key="4">
    <source>
        <dbReference type="Proteomes" id="UP001501759"/>
    </source>
</evidence>
<reference evidence="4" key="1">
    <citation type="journal article" date="2019" name="Int. J. Syst. Evol. Microbiol.">
        <title>The Global Catalogue of Microorganisms (GCM) 10K type strain sequencing project: providing services to taxonomists for standard genome sequencing and annotation.</title>
        <authorList>
            <consortium name="The Broad Institute Genomics Platform"/>
            <consortium name="The Broad Institute Genome Sequencing Center for Infectious Disease"/>
            <person name="Wu L."/>
            <person name="Ma J."/>
        </authorList>
    </citation>
    <scope>NUCLEOTIDE SEQUENCE [LARGE SCALE GENOMIC DNA]</scope>
    <source>
        <strain evidence="4">JCM 18409</strain>
    </source>
</reference>
<organism evidence="3 4">
    <name type="scientific">Streptomyces siamensis</name>
    <dbReference type="NCBI Taxonomy" id="1274986"/>
    <lineage>
        <taxon>Bacteria</taxon>
        <taxon>Bacillati</taxon>
        <taxon>Actinomycetota</taxon>
        <taxon>Actinomycetes</taxon>
        <taxon>Kitasatosporales</taxon>
        <taxon>Streptomycetaceae</taxon>
        <taxon>Streptomyces</taxon>
    </lineage>
</organism>
<accession>A0ABP9JNZ2</accession>
<keyword evidence="1" id="KW-0560">Oxidoreductase</keyword>
<protein>
    <submittedName>
        <fullName evidence="3">NAD(P)-binding domain-containing protein</fullName>
    </submittedName>
</protein>
<dbReference type="Gene3D" id="3.40.50.720">
    <property type="entry name" value="NAD(P)-binding Rossmann-like Domain"/>
    <property type="match status" value="1"/>
</dbReference>
<name>A0ABP9JNZ2_9ACTN</name>
<evidence type="ECO:0000256" key="1">
    <source>
        <dbReference type="ARBA" id="ARBA00023002"/>
    </source>
</evidence>
<keyword evidence="4" id="KW-1185">Reference proteome</keyword>
<dbReference type="InterPro" id="IPR028939">
    <property type="entry name" value="P5C_Rdtase_cat_N"/>
</dbReference>
<gene>
    <name evidence="3" type="ORF">GCM10023335_89000</name>
</gene>
<proteinExistence type="predicted"/>
<feature type="domain" description="Pyrroline-5-carboxylate reductase catalytic N-terminal" evidence="2">
    <location>
        <begin position="4"/>
        <end position="105"/>
    </location>
</feature>
<dbReference type="Pfam" id="PF03807">
    <property type="entry name" value="F420_oxidored"/>
    <property type="match status" value="1"/>
</dbReference>
<dbReference type="RefSeq" id="WP_345658723.1">
    <property type="nucleotide sequence ID" value="NZ_BAABKB010000071.1"/>
</dbReference>